<evidence type="ECO:0000256" key="3">
    <source>
        <dbReference type="ARBA" id="ARBA00022603"/>
    </source>
</evidence>
<dbReference type="InterPro" id="IPR023397">
    <property type="entry name" value="SAM-dep_MeTrfase_MraW_recog"/>
</dbReference>
<dbReference type="PIRSF" id="PIRSF004486">
    <property type="entry name" value="MraW"/>
    <property type="match status" value="1"/>
</dbReference>
<feature type="region of interest" description="Disordered" evidence="7">
    <location>
        <begin position="285"/>
        <end position="327"/>
    </location>
</feature>
<dbReference type="InterPro" id="IPR002903">
    <property type="entry name" value="RsmH"/>
</dbReference>
<sequence>MHTPVLTDRVLDLLAPALTTPGSVVVDATVGLGGHTAALLERFPELQVIGLDRDPEALARSQARLDVVAGGRFRLVQAVYDEIGEVLARLGRASVRGVLFDLGVSSLQLDTDERGFAYSRDAPLDMRMDGGDSGGQTAADILNHYDAAALARVLRVYGEERFARRIAEAVVRARADTPFTTSARLVDLVRDAIPAPARRTGGNPAKRTFQALRIEVNTELDVLARALPAAFDALDVGGRVVVLSYHSLEDRIVKHQLAPYAQTLVPPDMPVIPAGAAPRLRWLTRGAEPASEAEKSDNPRAASVRLRAAERTAPNPGQARPTIGGAS</sequence>
<evidence type="ECO:0000313" key="8">
    <source>
        <dbReference type="EMBL" id="MCK9876053.1"/>
    </source>
</evidence>
<feature type="binding site" evidence="6">
    <location>
        <position position="52"/>
    </location>
    <ligand>
        <name>S-adenosyl-L-methionine</name>
        <dbReference type="ChEBI" id="CHEBI:59789"/>
    </ligand>
</feature>
<accession>A0ABT0JWY6</accession>
<feature type="binding site" evidence="6">
    <location>
        <begin position="33"/>
        <end position="35"/>
    </location>
    <ligand>
        <name>S-adenosyl-L-methionine</name>
        <dbReference type="ChEBI" id="CHEBI:59789"/>
    </ligand>
</feature>
<dbReference type="Pfam" id="PF01795">
    <property type="entry name" value="Methyltransf_5"/>
    <property type="match status" value="1"/>
</dbReference>
<gene>
    <name evidence="6 8" type="primary">rsmH</name>
    <name evidence="8" type="ORF">MXD59_09740</name>
</gene>
<dbReference type="InterPro" id="IPR029063">
    <property type="entry name" value="SAM-dependent_MTases_sf"/>
</dbReference>
<evidence type="ECO:0000256" key="2">
    <source>
        <dbReference type="ARBA" id="ARBA00022552"/>
    </source>
</evidence>
<dbReference type="RefSeq" id="WP_248824405.1">
    <property type="nucleotide sequence ID" value="NZ_JALKFT010000007.1"/>
</dbReference>
<dbReference type="SUPFAM" id="SSF53335">
    <property type="entry name" value="S-adenosyl-L-methionine-dependent methyltransferases"/>
    <property type="match status" value="1"/>
</dbReference>
<comment type="function">
    <text evidence="6">Specifically methylates the N4 position of cytidine in position 1402 (C1402) of 16S rRNA.</text>
</comment>
<reference evidence="8 9" key="1">
    <citation type="submission" date="2022-04" db="EMBL/GenBank/DDBJ databases">
        <title>Genome diversity in the genus Frankia.</title>
        <authorList>
            <person name="Carlos-Shanley C."/>
            <person name="Hahn D."/>
        </authorList>
    </citation>
    <scope>NUCLEOTIDE SEQUENCE [LARGE SCALE GENOMIC DNA]</scope>
    <source>
        <strain evidence="8 9">Ag45/Mut15</strain>
    </source>
</reference>
<evidence type="ECO:0000256" key="6">
    <source>
        <dbReference type="HAMAP-Rule" id="MF_01007"/>
    </source>
</evidence>
<keyword evidence="4 6" id="KW-0808">Transferase</keyword>
<feature type="binding site" evidence="6">
    <location>
        <position position="108"/>
    </location>
    <ligand>
        <name>S-adenosyl-L-methionine</name>
        <dbReference type="ChEBI" id="CHEBI:59789"/>
    </ligand>
</feature>
<keyword evidence="2 6" id="KW-0698">rRNA processing</keyword>
<dbReference type="Gene3D" id="3.40.50.150">
    <property type="entry name" value="Vaccinia Virus protein VP39"/>
    <property type="match status" value="1"/>
</dbReference>
<dbReference type="NCBIfam" id="TIGR00006">
    <property type="entry name" value="16S rRNA (cytosine(1402)-N(4))-methyltransferase RsmH"/>
    <property type="match status" value="1"/>
</dbReference>
<comment type="similarity">
    <text evidence="1 6">Belongs to the methyltransferase superfamily. RsmH family.</text>
</comment>
<dbReference type="EC" id="2.1.1.199" evidence="6"/>
<comment type="catalytic activity">
    <reaction evidence="6">
        <text>cytidine(1402) in 16S rRNA + S-adenosyl-L-methionine = N(4)-methylcytidine(1402) in 16S rRNA + S-adenosyl-L-homocysteine + H(+)</text>
        <dbReference type="Rhea" id="RHEA:42928"/>
        <dbReference type="Rhea" id="RHEA-COMP:10286"/>
        <dbReference type="Rhea" id="RHEA-COMP:10287"/>
        <dbReference type="ChEBI" id="CHEBI:15378"/>
        <dbReference type="ChEBI" id="CHEBI:57856"/>
        <dbReference type="ChEBI" id="CHEBI:59789"/>
        <dbReference type="ChEBI" id="CHEBI:74506"/>
        <dbReference type="ChEBI" id="CHEBI:82748"/>
        <dbReference type="EC" id="2.1.1.199"/>
    </reaction>
</comment>
<name>A0ABT0JWY6_9ACTN</name>
<evidence type="ECO:0000256" key="7">
    <source>
        <dbReference type="SAM" id="MobiDB-lite"/>
    </source>
</evidence>
<comment type="subcellular location">
    <subcellularLocation>
        <location evidence="6">Cytoplasm</location>
    </subcellularLocation>
</comment>
<dbReference type="Gene3D" id="1.10.150.170">
    <property type="entry name" value="Putative methyltransferase TM0872, insert domain"/>
    <property type="match status" value="1"/>
</dbReference>
<evidence type="ECO:0000256" key="5">
    <source>
        <dbReference type="ARBA" id="ARBA00022691"/>
    </source>
</evidence>
<dbReference type="GO" id="GO:0032259">
    <property type="term" value="P:methylation"/>
    <property type="evidence" value="ECO:0007669"/>
    <property type="project" value="UniProtKB-KW"/>
</dbReference>
<keyword evidence="9" id="KW-1185">Reference proteome</keyword>
<keyword evidence="3 6" id="KW-0489">Methyltransferase</keyword>
<keyword evidence="5 6" id="KW-0949">S-adenosyl-L-methionine</keyword>
<dbReference type="EMBL" id="JALKFT010000007">
    <property type="protein sequence ID" value="MCK9876053.1"/>
    <property type="molecule type" value="Genomic_DNA"/>
</dbReference>
<dbReference type="Proteomes" id="UP001201873">
    <property type="component" value="Unassembled WGS sequence"/>
</dbReference>
<keyword evidence="6" id="KW-0963">Cytoplasm</keyword>
<dbReference type="HAMAP" id="MF_01007">
    <property type="entry name" value="16SrRNA_methyltr_H"/>
    <property type="match status" value="1"/>
</dbReference>
<dbReference type="PANTHER" id="PTHR11265">
    <property type="entry name" value="S-ADENOSYL-METHYLTRANSFERASE MRAW"/>
    <property type="match status" value="1"/>
</dbReference>
<dbReference type="GO" id="GO:0008168">
    <property type="term" value="F:methyltransferase activity"/>
    <property type="evidence" value="ECO:0007669"/>
    <property type="project" value="UniProtKB-KW"/>
</dbReference>
<dbReference type="PANTHER" id="PTHR11265:SF0">
    <property type="entry name" value="12S RRNA N4-METHYLCYTIDINE METHYLTRANSFERASE"/>
    <property type="match status" value="1"/>
</dbReference>
<feature type="binding site" evidence="6">
    <location>
        <position position="80"/>
    </location>
    <ligand>
        <name>S-adenosyl-L-methionine</name>
        <dbReference type="ChEBI" id="CHEBI:59789"/>
    </ligand>
</feature>
<evidence type="ECO:0000256" key="1">
    <source>
        <dbReference type="ARBA" id="ARBA00010396"/>
    </source>
</evidence>
<organism evidence="8 9">
    <name type="scientific">Frankia umida</name>
    <dbReference type="NCBI Taxonomy" id="573489"/>
    <lineage>
        <taxon>Bacteria</taxon>
        <taxon>Bacillati</taxon>
        <taxon>Actinomycetota</taxon>
        <taxon>Actinomycetes</taxon>
        <taxon>Frankiales</taxon>
        <taxon>Frankiaceae</taxon>
        <taxon>Frankia</taxon>
    </lineage>
</organism>
<feature type="binding site" evidence="6">
    <location>
        <position position="101"/>
    </location>
    <ligand>
        <name>S-adenosyl-L-methionine</name>
        <dbReference type="ChEBI" id="CHEBI:59789"/>
    </ligand>
</feature>
<evidence type="ECO:0000313" key="9">
    <source>
        <dbReference type="Proteomes" id="UP001201873"/>
    </source>
</evidence>
<proteinExistence type="inferred from homology"/>
<comment type="caution">
    <text evidence="8">The sequence shown here is derived from an EMBL/GenBank/DDBJ whole genome shotgun (WGS) entry which is preliminary data.</text>
</comment>
<protein>
    <recommendedName>
        <fullName evidence="6">Ribosomal RNA small subunit methyltransferase H</fullName>
        <ecNumber evidence="6">2.1.1.199</ecNumber>
    </recommendedName>
    <alternativeName>
        <fullName evidence="6">16S rRNA m(4)C1402 methyltransferase</fullName>
    </alternativeName>
    <alternativeName>
        <fullName evidence="6">rRNA (cytosine-N(4)-)-methyltransferase RsmH</fullName>
    </alternativeName>
</protein>
<dbReference type="SUPFAM" id="SSF81799">
    <property type="entry name" value="Putative methyltransferase TM0872, insert domain"/>
    <property type="match status" value="1"/>
</dbReference>
<evidence type="ECO:0000256" key="4">
    <source>
        <dbReference type="ARBA" id="ARBA00022679"/>
    </source>
</evidence>